<evidence type="ECO:0000313" key="4">
    <source>
        <dbReference type="Proteomes" id="UP001161545"/>
    </source>
</evidence>
<evidence type="ECO:0000256" key="2">
    <source>
        <dbReference type="SAM" id="MobiDB-lite"/>
    </source>
</evidence>
<protein>
    <submittedName>
        <fullName evidence="3">Protein 2</fullName>
    </submittedName>
</protein>
<name>A0A8D9PGY9_9RHAB</name>
<feature type="region of interest" description="Disordered" evidence="2">
    <location>
        <begin position="118"/>
        <end position="168"/>
    </location>
</feature>
<sequence length="447" mass="50167">MGSGNEDLMKEVNEQIRSFHEGTLNVTPNVFEGIVIPSTFQETLQGLTFPIPDDVPEEDVPGEEEEEELVELPPQVPLKVLKRVKDEGEGSRQSPKDKGKTRKNPFVIKDYKVGEKGKWATTAEEEEREKEEIVDEETPAEYEEGEVPEDLEEPEAEGGREEGEPNAEFDKRGQIAYTGTIMDLDDLLDELKLLGISLDKREISVLKRKSDSMGGLTVRDGIMFMEGLRTAHTISESKMTEHIEVLEKSIAKQKAQVVKLERAVSEMKRAEQGYLGLMEQISTEKKSVQAVVDKQIQGMIAEEKKKLISYREAEERAIKDKLIAERDLWIEKMKKGTSASSSPTLTPKKKETRTPEKAAPRKEKKEARSFLTPSETLASAELLSLVTYMKTGVRELADHYELTIEQMNDELGGFPRTMSGWAKEYGSASAAADAIHSRFYHRSASGV</sequence>
<reference evidence="3" key="2">
    <citation type="journal article" date="2021" name="Viruses">
        <title>Illuminating the Plant Rhabdovirus Landscape through Metatranscriptomics Data.</title>
        <authorList>
            <person name="Bejerman N."/>
            <person name="Dietzgen R.G."/>
            <person name="Debat H."/>
        </authorList>
    </citation>
    <scope>NUCLEOTIDE SEQUENCE</scope>
</reference>
<dbReference type="KEGG" id="vg:80541039"/>
<dbReference type="RefSeq" id="YP_010802310.1">
    <property type="nucleotide sequence ID" value="NC_076982.1"/>
</dbReference>
<keyword evidence="1" id="KW-0175">Coiled coil</keyword>
<dbReference type="EMBL" id="BK014316">
    <property type="protein sequence ID" value="DAF42370.1"/>
    <property type="molecule type" value="Viral_cRNA"/>
</dbReference>
<accession>A0A8D9PGY9</accession>
<dbReference type="Proteomes" id="UP001161545">
    <property type="component" value="Segment"/>
</dbReference>
<feature type="coiled-coil region" evidence="1">
    <location>
        <begin position="243"/>
        <end position="270"/>
    </location>
</feature>
<organism evidence="3 4">
    <name type="scientific">Pinus flexilis virus 1</name>
    <dbReference type="NCBI Taxonomy" id="2793737"/>
    <lineage>
        <taxon>Viruses</taxon>
        <taxon>Riboviria</taxon>
        <taxon>Orthornavirae</taxon>
        <taxon>Negarnaviricota</taxon>
        <taxon>Haploviricotina</taxon>
        <taxon>Monjiviricetes</taxon>
        <taxon>Mononegavirales</taxon>
        <taxon>Rhabdoviridae</taxon>
        <taxon>Betarhabdovirinae</taxon>
        <taxon>Alphagymnorhavirus</taxon>
        <taxon>Alphagymnorhavirus piniflexilis</taxon>
        <taxon>Varicosavirus pini</taxon>
    </lineage>
</organism>
<feature type="region of interest" description="Disordered" evidence="2">
    <location>
        <begin position="334"/>
        <end position="369"/>
    </location>
</feature>
<feature type="compositionally biased region" description="Basic and acidic residues" evidence="2">
    <location>
        <begin position="83"/>
        <end position="98"/>
    </location>
</feature>
<keyword evidence="4" id="KW-1185">Reference proteome</keyword>
<feature type="compositionally biased region" description="Basic and acidic residues" evidence="2">
    <location>
        <begin position="157"/>
        <end position="168"/>
    </location>
</feature>
<feature type="compositionally biased region" description="Acidic residues" evidence="2">
    <location>
        <begin position="54"/>
        <end position="70"/>
    </location>
</feature>
<feature type="region of interest" description="Disordered" evidence="2">
    <location>
        <begin position="51"/>
        <end position="105"/>
    </location>
</feature>
<evidence type="ECO:0000313" key="3">
    <source>
        <dbReference type="EMBL" id="DAF42370.1"/>
    </source>
</evidence>
<feature type="compositionally biased region" description="Basic and acidic residues" evidence="2">
    <location>
        <begin position="348"/>
        <end position="368"/>
    </location>
</feature>
<evidence type="ECO:0000256" key="1">
    <source>
        <dbReference type="SAM" id="Coils"/>
    </source>
</evidence>
<feature type="compositionally biased region" description="Acidic residues" evidence="2">
    <location>
        <begin position="123"/>
        <end position="156"/>
    </location>
</feature>
<proteinExistence type="predicted"/>
<reference evidence="3" key="1">
    <citation type="journal article" date="2021" name="J. Anim. Genet.">
        <title>Illuminating the plant rhabdovirus landscape through metatranscriptomics data.</title>
        <authorList>
            <person name="Bejerman N."/>
            <person name="Dietzgen R.G."/>
            <person name="Debat H."/>
        </authorList>
    </citation>
    <scope>NUCLEOTIDE SEQUENCE</scope>
</reference>
<dbReference type="GeneID" id="80541039"/>